<evidence type="ECO:0000313" key="11">
    <source>
        <dbReference type="Proteomes" id="UP000694549"/>
    </source>
</evidence>
<dbReference type="CDD" id="cd00152">
    <property type="entry name" value="PTX"/>
    <property type="match status" value="1"/>
</dbReference>
<dbReference type="AlphaFoldDB" id="A0A8B9U8Y8"/>
<dbReference type="PANTHER" id="PTHR19277:SF1">
    <property type="entry name" value="NEURONAL PENTRAXIN-2"/>
    <property type="match status" value="1"/>
</dbReference>
<evidence type="ECO:0000256" key="4">
    <source>
        <dbReference type="ARBA" id="ARBA00023157"/>
    </source>
</evidence>
<keyword evidence="5" id="KW-0325">Glycoprotein</keyword>
<dbReference type="Gene3D" id="2.60.120.200">
    <property type="match status" value="1"/>
</dbReference>
<reference evidence="10" key="2">
    <citation type="submission" date="2025-09" db="UniProtKB">
        <authorList>
            <consortium name="Ensembl"/>
        </authorList>
    </citation>
    <scope>IDENTIFICATION</scope>
</reference>
<dbReference type="InterPro" id="IPR030476">
    <property type="entry name" value="Pentaxin_CS"/>
</dbReference>
<evidence type="ECO:0000256" key="3">
    <source>
        <dbReference type="ARBA" id="ARBA00022837"/>
    </source>
</evidence>
<dbReference type="SUPFAM" id="SSF49899">
    <property type="entry name" value="Concanavalin A-like lectins/glucanases"/>
    <property type="match status" value="1"/>
</dbReference>
<dbReference type="InterPro" id="IPR051360">
    <property type="entry name" value="Neuronal_Pentraxin_Related"/>
</dbReference>
<feature type="region of interest" description="Disordered" evidence="8">
    <location>
        <begin position="1"/>
        <end position="115"/>
    </location>
</feature>
<feature type="coiled-coil region" evidence="7">
    <location>
        <begin position="249"/>
        <end position="340"/>
    </location>
</feature>
<protein>
    <submittedName>
        <fullName evidence="10">Neuronal pentraxin 2</fullName>
    </submittedName>
</protein>
<evidence type="ECO:0000256" key="2">
    <source>
        <dbReference type="ARBA" id="ARBA00022723"/>
    </source>
</evidence>
<dbReference type="Proteomes" id="UP000694549">
    <property type="component" value="Unplaced"/>
</dbReference>
<evidence type="ECO:0000313" key="10">
    <source>
        <dbReference type="Ensembl" id="ENSAZOP00000004573.1"/>
    </source>
</evidence>
<name>A0A8B9U8Y8_9AVES</name>
<dbReference type="GO" id="GO:0046872">
    <property type="term" value="F:metal ion binding"/>
    <property type="evidence" value="ECO:0007669"/>
    <property type="project" value="UniProtKB-KW"/>
</dbReference>
<dbReference type="FunFam" id="2.60.120.200:FF:000012">
    <property type="entry name" value="neuronal pentraxin receptor"/>
    <property type="match status" value="1"/>
</dbReference>
<dbReference type="SMART" id="SM00159">
    <property type="entry name" value="PTX"/>
    <property type="match status" value="1"/>
</dbReference>
<comment type="caution">
    <text evidence="6">Lacks conserved residue(s) required for the propagation of feature annotation.</text>
</comment>
<feature type="domain" description="Pentraxin (PTX)" evidence="9">
    <location>
        <begin position="348"/>
        <end position="549"/>
    </location>
</feature>
<dbReference type="InterPro" id="IPR013320">
    <property type="entry name" value="ConA-like_dom_sf"/>
</dbReference>
<feature type="region of interest" description="Disordered" evidence="8">
    <location>
        <begin position="217"/>
        <end position="242"/>
    </location>
</feature>
<dbReference type="PRINTS" id="PR00895">
    <property type="entry name" value="PENTAXIN"/>
</dbReference>
<keyword evidence="11" id="KW-1185">Reference proteome</keyword>
<evidence type="ECO:0000259" key="9">
    <source>
        <dbReference type="PROSITE" id="PS51828"/>
    </source>
</evidence>
<reference evidence="10" key="1">
    <citation type="submission" date="2025-08" db="UniProtKB">
        <authorList>
            <consortium name="Ensembl"/>
        </authorList>
    </citation>
    <scope>IDENTIFICATION</scope>
</reference>
<evidence type="ECO:0000256" key="6">
    <source>
        <dbReference type="PROSITE-ProRule" id="PRU01172"/>
    </source>
</evidence>
<dbReference type="PROSITE" id="PS00289">
    <property type="entry name" value="PTX_1"/>
    <property type="match status" value="1"/>
</dbReference>
<evidence type="ECO:0000256" key="8">
    <source>
        <dbReference type="SAM" id="MobiDB-lite"/>
    </source>
</evidence>
<dbReference type="Pfam" id="PF00354">
    <property type="entry name" value="Pentaxin"/>
    <property type="match status" value="1"/>
</dbReference>
<accession>A0A8B9U8Y8</accession>
<comment type="cofactor">
    <cofactor evidence="1">
        <name>Ca(2+)</name>
        <dbReference type="ChEBI" id="CHEBI:29108"/>
    </cofactor>
</comment>
<evidence type="ECO:0000256" key="1">
    <source>
        <dbReference type="ARBA" id="ARBA00001913"/>
    </source>
</evidence>
<keyword evidence="2" id="KW-0479">Metal-binding</keyword>
<dbReference type="InterPro" id="IPR001759">
    <property type="entry name" value="PTX_dom"/>
</dbReference>
<feature type="compositionally biased region" description="Low complexity" evidence="8">
    <location>
        <begin position="97"/>
        <end position="112"/>
    </location>
</feature>
<organism evidence="10 11">
    <name type="scientific">Anas zonorhyncha</name>
    <name type="common">Eastern spot-billed duck</name>
    <dbReference type="NCBI Taxonomy" id="75864"/>
    <lineage>
        <taxon>Eukaryota</taxon>
        <taxon>Metazoa</taxon>
        <taxon>Chordata</taxon>
        <taxon>Craniata</taxon>
        <taxon>Vertebrata</taxon>
        <taxon>Euteleostomi</taxon>
        <taxon>Archelosauria</taxon>
        <taxon>Archosauria</taxon>
        <taxon>Dinosauria</taxon>
        <taxon>Saurischia</taxon>
        <taxon>Theropoda</taxon>
        <taxon>Coelurosauria</taxon>
        <taxon>Aves</taxon>
        <taxon>Neognathae</taxon>
        <taxon>Galloanserae</taxon>
        <taxon>Anseriformes</taxon>
        <taxon>Anatidae</taxon>
        <taxon>Anatinae</taxon>
        <taxon>Anas</taxon>
    </lineage>
</organism>
<dbReference type="PANTHER" id="PTHR19277">
    <property type="entry name" value="PENTRAXIN"/>
    <property type="match status" value="1"/>
</dbReference>
<dbReference type="Ensembl" id="ENSAZOT00000004878.1">
    <property type="protein sequence ID" value="ENSAZOP00000004573.1"/>
    <property type="gene ID" value="ENSAZOG00000002928.1"/>
</dbReference>
<dbReference type="PROSITE" id="PS51828">
    <property type="entry name" value="PTX_2"/>
    <property type="match status" value="1"/>
</dbReference>
<feature type="compositionally biased region" description="Pro residues" evidence="8">
    <location>
        <begin position="71"/>
        <end position="80"/>
    </location>
</feature>
<keyword evidence="7" id="KW-0175">Coiled coil</keyword>
<sequence length="556" mass="60060">MPALSWARGSGVSCPGPTPTRPGRREPRAAWAAPPGPGSPQPLARRLPPHSPGPRDRAASAAAATNQRQPGAPPPSPPRPIKAAGRRGGTGRRRILSAPRPRSAPGSAASPAQPSPVAPAGMLPVVAGLLLAVAAGGRGAAGEQESPPGSRFVCTSLPLDAAGAGCPLPPVPMQGGALPPEEELKATVLQLRETVLQQKETIGSQREAIRELTGKLSRCESTDGKPWKKEMGKGKDTMGDLPRDPAQVIDQLSRTMQTLKDRLESLEHQLRANVSYAALPNDLREMLQRRLGDLERQLLSKVAELEDEKSLLHNETSAHRQKTETALNALLERVSELEKGSSAFKSPDEFKVSLPLRTNYLYGKIKKTLPELYAFTVCLWLRSSASPGIGTPFSYAVPGQANEIVLIEWGNNPIELLINDKVAQLPLFISDGKWHHICITWTTRDGMWEAFQDGEKLGTGENLAPWHPIKPGGVLILGQEQDTVGGRFDATQAFVGEMSQFNIWDRVLKAEDIMNIANCSTNMPGNIIPWVDNNVDVFGGATKWPVETCEERLLDL</sequence>
<keyword evidence="3" id="KW-0106">Calcium</keyword>
<keyword evidence="4" id="KW-1015">Disulfide bond</keyword>
<evidence type="ECO:0000256" key="7">
    <source>
        <dbReference type="SAM" id="Coils"/>
    </source>
</evidence>
<evidence type="ECO:0000256" key="5">
    <source>
        <dbReference type="ARBA" id="ARBA00023180"/>
    </source>
</evidence>
<proteinExistence type="predicted"/>